<evidence type="ECO:0000259" key="14">
    <source>
        <dbReference type="Pfam" id="PF12590"/>
    </source>
</evidence>
<evidence type="ECO:0000259" key="15">
    <source>
        <dbReference type="Pfam" id="PF20791"/>
    </source>
</evidence>
<dbReference type="AlphaFoldDB" id="A0AAD4P874"/>
<dbReference type="SUPFAM" id="SSF54637">
    <property type="entry name" value="Thioesterase/thiol ester dehydrase-isomerase"/>
    <property type="match status" value="2"/>
</dbReference>
<dbReference type="InterPro" id="IPR049427">
    <property type="entry name" value="Acyl-ACP_TE_C"/>
</dbReference>
<keyword evidence="6 11" id="KW-0378">Hydrolase</keyword>
<dbReference type="Pfam" id="PF01643">
    <property type="entry name" value="Acyl-ACP_TE"/>
    <property type="match status" value="1"/>
</dbReference>
<feature type="region of interest" description="Disordered" evidence="12">
    <location>
        <begin position="287"/>
        <end position="333"/>
    </location>
</feature>
<keyword evidence="3 11" id="KW-0444">Lipid biosynthesis</keyword>
<dbReference type="InterPro" id="IPR002864">
    <property type="entry name" value="Acyl-ACP_thioesterase_NHD"/>
</dbReference>
<dbReference type="GO" id="GO:0009507">
    <property type="term" value="C:chloroplast"/>
    <property type="evidence" value="ECO:0007669"/>
    <property type="project" value="UniProtKB-SubCell"/>
</dbReference>
<evidence type="ECO:0000256" key="10">
    <source>
        <dbReference type="ARBA" id="ARBA00023160"/>
    </source>
</evidence>
<proteinExistence type="inferred from homology"/>
<accession>A0AAD4P874</accession>
<organism evidence="16 17">
    <name type="scientific">Perilla frutescens var. hirtella</name>
    <name type="common">Perilla citriodora</name>
    <name type="synonym">Perilla setoyensis</name>
    <dbReference type="NCBI Taxonomy" id="608512"/>
    <lineage>
        <taxon>Eukaryota</taxon>
        <taxon>Viridiplantae</taxon>
        <taxon>Streptophyta</taxon>
        <taxon>Embryophyta</taxon>
        <taxon>Tracheophyta</taxon>
        <taxon>Spermatophyta</taxon>
        <taxon>Magnoliopsida</taxon>
        <taxon>eudicotyledons</taxon>
        <taxon>Gunneridae</taxon>
        <taxon>Pentapetalae</taxon>
        <taxon>asterids</taxon>
        <taxon>lamiids</taxon>
        <taxon>Lamiales</taxon>
        <taxon>Lamiaceae</taxon>
        <taxon>Nepetoideae</taxon>
        <taxon>Elsholtzieae</taxon>
        <taxon>Perilla</taxon>
    </lineage>
</organism>
<evidence type="ECO:0000256" key="2">
    <source>
        <dbReference type="ARBA" id="ARBA00006500"/>
    </source>
</evidence>
<dbReference type="InterPro" id="IPR029069">
    <property type="entry name" value="HotDog_dom_sf"/>
</dbReference>
<evidence type="ECO:0000259" key="13">
    <source>
        <dbReference type="Pfam" id="PF01643"/>
    </source>
</evidence>
<dbReference type="Gene3D" id="3.10.129.10">
    <property type="entry name" value="Hotdog Thioesterase"/>
    <property type="match status" value="1"/>
</dbReference>
<feature type="domain" description="Acyl-ACP thioesterase N-terminal hotdog" evidence="13">
    <location>
        <begin position="388"/>
        <end position="522"/>
    </location>
</feature>
<keyword evidence="8" id="KW-0809">Transit peptide</keyword>
<evidence type="ECO:0000313" key="16">
    <source>
        <dbReference type="EMBL" id="KAH6829377.1"/>
    </source>
</evidence>
<dbReference type="EC" id="3.1.2.-" evidence="11"/>
<evidence type="ECO:0000313" key="17">
    <source>
        <dbReference type="Proteomes" id="UP001190926"/>
    </source>
</evidence>
<dbReference type="PANTHER" id="PTHR31727:SF2">
    <property type="entry name" value="PALMITOYL-ACYL CARRIER PROTEIN THIOESTERASE, CHLOROPLASTIC"/>
    <property type="match status" value="1"/>
</dbReference>
<name>A0AAD4P874_PERFH</name>
<dbReference type="FunFam" id="3.10.129.10:FF:000014">
    <property type="entry name" value="Acyl-[acyl-carrier-protein] hydrolase"/>
    <property type="match status" value="1"/>
</dbReference>
<keyword evidence="7 11" id="KW-0276">Fatty acid metabolism</keyword>
<evidence type="ECO:0000256" key="11">
    <source>
        <dbReference type="RuleBase" id="RU363096"/>
    </source>
</evidence>
<dbReference type="EMBL" id="SDAM02000109">
    <property type="protein sequence ID" value="KAH6829377.1"/>
    <property type="molecule type" value="Genomic_DNA"/>
</dbReference>
<evidence type="ECO:0000256" key="12">
    <source>
        <dbReference type="SAM" id="MobiDB-lite"/>
    </source>
</evidence>
<feature type="domain" description="Acyl-ACP-thioesterase N-terminal" evidence="14">
    <location>
        <begin position="249"/>
        <end position="376"/>
    </location>
</feature>
<dbReference type="GO" id="GO:0016297">
    <property type="term" value="F:fatty acyl-[ACP] hydrolase activity"/>
    <property type="evidence" value="ECO:0007669"/>
    <property type="project" value="InterPro"/>
</dbReference>
<protein>
    <recommendedName>
        <fullName evidence="11">Acyl-[acyl-carrier-protein] hydrolase</fullName>
        <ecNumber evidence="11">3.1.2.-</ecNumber>
    </recommendedName>
</protein>
<keyword evidence="17" id="KW-1185">Reference proteome</keyword>
<dbReference type="Pfam" id="PF20791">
    <property type="entry name" value="Acyl-ACP_TE_C"/>
    <property type="match status" value="1"/>
</dbReference>
<comment type="subcellular location">
    <subcellularLocation>
        <location evidence="1 11">Plastid</location>
        <location evidence="1 11">Chloroplast</location>
    </subcellularLocation>
</comment>
<comment type="function">
    <text evidence="11">Plays an essential role in chain termination during de novo fatty acid synthesis.</text>
</comment>
<evidence type="ECO:0000256" key="7">
    <source>
        <dbReference type="ARBA" id="ARBA00022832"/>
    </source>
</evidence>
<evidence type="ECO:0000256" key="6">
    <source>
        <dbReference type="ARBA" id="ARBA00022801"/>
    </source>
</evidence>
<evidence type="ECO:0000256" key="4">
    <source>
        <dbReference type="ARBA" id="ARBA00022528"/>
    </source>
</evidence>
<feature type="region of interest" description="Disordered" evidence="12">
    <location>
        <begin position="89"/>
        <end position="120"/>
    </location>
</feature>
<feature type="domain" description="Acyl-ACP thioesterase-like C-terminal" evidence="15">
    <location>
        <begin position="547"/>
        <end position="651"/>
    </location>
</feature>
<dbReference type="InterPro" id="IPR021113">
    <property type="entry name" value="Acyl-ACP-thioesterase_N"/>
</dbReference>
<keyword evidence="10 11" id="KW-0275">Fatty acid biosynthesis</keyword>
<dbReference type="Proteomes" id="UP001190926">
    <property type="component" value="Unassembled WGS sequence"/>
</dbReference>
<evidence type="ECO:0000256" key="1">
    <source>
        <dbReference type="ARBA" id="ARBA00004229"/>
    </source>
</evidence>
<dbReference type="GO" id="GO:0000036">
    <property type="term" value="F:acyl carrier activity"/>
    <property type="evidence" value="ECO:0007669"/>
    <property type="project" value="TreeGrafter"/>
</dbReference>
<comment type="similarity">
    <text evidence="2 11">Belongs to the acyl-ACP thioesterase family.</text>
</comment>
<dbReference type="InterPro" id="IPR045023">
    <property type="entry name" value="FATA/B"/>
</dbReference>
<dbReference type="CDD" id="cd00586">
    <property type="entry name" value="4HBT"/>
    <property type="match status" value="1"/>
</dbReference>
<keyword evidence="5 11" id="KW-0934">Plastid</keyword>
<sequence length="669" mass="74245">MAIDHGCINIGADEMCEWRARVCGVMKCAAVRVVEAEEIKKSGQISEKHFLNFFILFEELKKKEKEEGFWPFESKKGRARCDRLTPSGVGGGSNLRPMATRNTTPPLGHPHGDKRTCRNGRGVNKVTDEGQFGHNNWKKEAIKKEVEREAGGPDRERRKAAIANPRNCAGVVLRVCRSGIDGFYNLIALIFEVSFRGIFLDCEGRKCHSCKDFGDIESCWPVLLVVELAEIPFTSNRILSFHSPSCYIMVATAATSAFLPIASPASDSVGKTLGKTVGSVPASIDARAPNAKSKSTSSGRLQVKANAQAPPKVNGTKVGSMDSLKTEDMSPPPRTFINQLPDWSMLLAAITTIFLAAEKQWMMLDWKPKRADMLVDPFGLGQIVHDGFVFRQNFSIRSYEIGADRTASVETLMNHLQETALNHVKNAGLLADGFGSTPEMCKRNLIWVVSKMQVLVDRYPTWGDVVQVDTWVAASGKNGMRRDWLVRDSNTGEILTRASSVWVMMNKETRRLSKIPDEVRGEIAGYFVDSPPLVDDDSRKLPKLDENTAEYIRTGLTPRWGDLDVNQHVNNVKYVGWILESAPLQILETHELAGMTLEYRRECMRDSVLQSLTSIVDEGSGDSSDPGFVECQHLLRLEGGGEIVKGRTKWRPKFVDKVGSLGQLPEENA</sequence>
<evidence type="ECO:0000256" key="8">
    <source>
        <dbReference type="ARBA" id="ARBA00022946"/>
    </source>
</evidence>
<dbReference type="PANTHER" id="PTHR31727">
    <property type="entry name" value="OLEOYL-ACYL CARRIER PROTEIN THIOESTERASE 1, CHLOROPLASTIC"/>
    <property type="match status" value="1"/>
</dbReference>
<reference evidence="16 17" key="1">
    <citation type="journal article" date="2021" name="Nat. Commun.">
        <title>Incipient diploidization of the medicinal plant Perilla within 10,000 years.</title>
        <authorList>
            <person name="Zhang Y."/>
            <person name="Shen Q."/>
            <person name="Leng L."/>
            <person name="Zhang D."/>
            <person name="Chen S."/>
            <person name="Shi Y."/>
            <person name="Ning Z."/>
            <person name="Chen S."/>
        </authorList>
    </citation>
    <scope>NUCLEOTIDE SEQUENCE [LARGE SCALE GENOMIC DNA]</scope>
    <source>
        <strain evidence="17">cv. PC099</strain>
    </source>
</reference>
<evidence type="ECO:0000256" key="3">
    <source>
        <dbReference type="ARBA" id="ARBA00022516"/>
    </source>
</evidence>
<evidence type="ECO:0000256" key="5">
    <source>
        <dbReference type="ARBA" id="ARBA00022640"/>
    </source>
</evidence>
<keyword evidence="9 11" id="KW-0443">Lipid metabolism</keyword>
<dbReference type="Pfam" id="PF12590">
    <property type="entry name" value="Acyl-thio_N"/>
    <property type="match status" value="1"/>
</dbReference>
<comment type="caution">
    <text evidence="16">The sequence shown here is derived from an EMBL/GenBank/DDBJ whole genome shotgun (WGS) entry which is preliminary data.</text>
</comment>
<evidence type="ECO:0000256" key="9">
    <source>
        <dbReference type="ARBA" id="ARBA00023098"/>
    </source>
</evidence>
<keyword evidence="4 11" id="KW-0150">Chloroplast</keyword>
<gene>
    <name evidence="16" type="ORF">C2S53_015724</name>
</gene>